<accession>A0A251X000</accession>
<organism evidence="1 2">
    <name type="scientific">Marivivens niveibacter</name>
    <dbReference type="NCBI Taxonomy" id="1930667"/>
    <lineage>
        <taxon>Bacteria</taxon>
        <taxon>Pseudomonadati</taxon>
        <taxon>Pseudomonadota</taxon>
        <taxon>Alphaproteobacteria</taxon>
        <taxon>Rhodobacterales</taxon>
        <taxon>Paracoccaceae</taxon>
        <taxon>Marivivens group</taxon>
        <taxon>Marivivens</taxon>
    </lineage>
</organism>
<gene>
    <name evidence="1" type="ORF">BVC71_06535</name>
</gene>
<dbReference type="EMBL" id="MSPP01000002">
    <property type="protein sequence ID" value="OUD09503.1"/>
    <property type="molecule type" value="Genomic_DNA"/>
</dbReference>
<proteinExistence type="predicted"/>
<evidence type="ECO:0000313" key="1">
    <source>
        <dbReference type="EMBL" id="OUD09503.1"/>
    </source>
</evidence>
<dbReference type="InterPro" id="IPR024409">
    <property type="entry name" value="DUF3833"/>
</dbReference>
<dbReference type="OrthoDB" id="5296954at2"/>
<evidence type="ECO:0008006" key="3">
    <source>
        <dbReference type="Google" id="ProtNLM"/>
    </source>
</evidence>
<sequence>MTFLYGILCGILIVAAALWVFSRFAGFRAQKISDYKSADRPIDIRKEFNGHLVCEGVIYGPLGRVTSRFVADMHAEWDGNRGVMKEYFTYASGENQAREWTFTVDDDGRIKADAPDLVGTGNGQQSGSAVVLNYNIKLTENAGGHVLSVTDWMYAAPNGVLVNRSQFRKFGIKVAELVATMRPAEERKCETGTASAIG</sequence>
<keyword evidence="2" id="KW-1185">Reference proteome</keyword>
<name>A0A251X000_9RHOB</name>
<dbReference type="AlphaFoldDB" id="A0A251X000"/>
<evidence type="ECO:0000313" key="2">
    <source>
        <dbReference type="Proteomes" id="UP000194664"/>
    </source>
</evidence>
<dbReference type="RefSeq" id="WP_086450848.1">
    <property type="nucleotide sequence ID" value="NZ_MSPP01000002.1"/>
</dbReference>
<comment type="caution">
    <text evidence="1">The sequence shown here is derived from an EMBL/GenBank/DDBJ whole genome shotgun (WGS) entry which is preliminary data.</text>
</comment>
<reference evidence="1 2" key="1">
    <citation type="submission" date="2016-12" db="EMBL/GenBank/DDBJ databases">
        <title>The draft genome sequence of HSLHS2.</title>
        <authorList>
            <person name="Hu D."/>
            <person name="Wang L."/>
            <person name="Shao Z."/>
        </authorList>
    </citation>
    <scope>NUCLEOTIDE SEQUENCE [LARGE SCALE GENOMIC DNA]</scope>
    <source>
        <strain evidence="1">MCCC 1A06712</strain>
    </source>
</reference>
<protein>
    <recommendedName>
        <fullName evidence="3">DUF3833 domain-containing protein</fullName>
    </recommendedName>
</protein>
<dbReference type="Pfam" id="PF12915">
    <property type="entry name" value="DUF3833"/>
    <property type="match status" value="1"/>
</dbReference>
<dbReference type="Proteomes" id="UP000194664">
    <property type="component" value="Unassembled WGS sequence"/>
</dbReference>